<dbReference type="GO" id="GO:0035438">
    <property type="term" value="F:cyclic-di-GMP binding"/>
    <property type="evidence" value="ECO:0007669"/>
    <property type="project" value="InterPro"/>
</dbReference>
<feature type="domain" description="PilZ" evidence="1">
    <location>
        <begin position="14"/>
        <end position="91"/>
    </location>
</feature>
<reference evidence="3" key="1">
    <citation type="journal article" date="2014" name="Int. J. Syst. Evol. Microbiol.">
        <title>Complete genome of a new Firmicutes species belonging to the dominant human colonic microbiota ('Ruminococcus bicirculans') reveals two chromosomes and a selective capacity to utilize plant glucans.</title>
        <authorList>
            <consortium name="NISC Comparative Sequencing Program"/>
            <person name="Wegmann U."/>
            <person name="Louis P."/>
            <person name="Goesmann A."/>
            <person name="Henrissat B."/>
            <person name="Duncan S.H."/>
            <person name="Flint H.J."/>
        </authorList>
    </citation>
    <scope>NUCLEOTIDE SEQUENCE</scope>
    <source>
        <strain evidence="3">NBRC 107715</strain>
    </source>
</reference>
<dbReference type="Gene3D" id="2.40.10.220">
    <property type="entry name" value="predicted glycosyltransferase like domains"/>
    <property type="match status" value="1"/>
</dbReference>
<dbReference type="Pfam" id="PF07238">
    <property type="entry name" value="PilZ"/>
    <property type="match status" value="1"/>
</dbReference>
<dbReference type="AlphaFoldDB" id="A0A512J2A7"/>
<dbReference type="OrthoDB" id="7188320at2"/>
<evidence type="ECO:0000313" key="5">
    <source>
        <dbReference type="Proteomes" id="UP001156856"/>
    </source>
</evidence>
<gene>
    <name evidence="3" type="ORF">GCM10007888_24550</name>
    <name evidence="2" type="ORF">MOX02_20810</name>
</gene>
<dbReference type="EMBL" id="BJZU01000033">
    <property type="protein sequence ID" value="GEP04043.1"/>
    <property type="molecule type" value="Genomic_DNA"/>
</dbReference>
<evidence type="ECO:0000313" key="3">
    <source>
        <dbReference type="EMBL" id="GLS64074.1"/>
    </source>
</evidence>
<reference evidence="2 4" key="3">
    <citation type="submission" date="2019-07" db="EMBL/GenBank/DDBJ databases">
        <title>Whole genome shotgun sequence of Methylobacterium oxalidis NBRC 107715.</title>
        <authorList>
            <person name="Hosoyama A."/>
            <person name="Uohara A."/>
            <person name="Ohji S."/>
            <person name="Ichikawa N."/>
        </authorList>
    </citation>
    <scope>NUCLEOTIDE SEQUENCE [LARGE SCALE GENOMIC DNA]</scope>
    <source>
        <strain evidence="2 4">NBRC 107715</strain>
    </source>
</reference>
<dbReference type="InterPro" id="IPR009875">
    <property type="entry name" value="PilZ_domain"/>
</dbReference>
<proteinExistence type="predicted"/>
<reference evidence="5" key="2">
    <citation type="journal article" date="2019" name="Int. J. Syst. Evol. Microbiol.">
        <title>The Global Catalogue of Microorganisms (GCM) 10K type strain sequencing project: providing services to taxonomists for standard genome sequencing and annotation.</title>
        <authorList>
            <consortium name="The Broad Institute Genomics Platform"/>
            <consortium name="The Broad Institute Genome Sequencing Center for Infectious Disease"/>
            <person name="Wu L."/>
            <person name="Ma J."/>
        </authorList>
    </citation>
    <scope>NUCLEOTIDE SEQUENCE [LARGE SCALE GENOMIC DNA]</scope>
    <source>
        <strain evidence="5">NBRC 107715</strain>
    </source>
</reference>
<dbReference type="EMBL" id="BSPK01000033">
    <property type="protein sequence ID" value="GLS64074.1"/>
    <property type="molecule type" value="Genomic_DNA"/>
</dbReference>
<comment type="caution">
    <text evidence="2">The sequence shown here is derived from an EMBL/GenBank/DDBJ whole genome shotgun (WGS) entry which is preliminary data.</text>
</comment>
<dbReference type="Proteomes" id="UP001156856">
    <property type="component" value="Unassembled WGS sequence"/>
</dbReference>
<reference evidence="3" key="4">
    <citation type="submission" date="2023-01" db="EMBL/GenBank/DDBJ databases">
        <title>Draft genome sequence of Methylobacterium oxalidis strain NBRC 107715.</title>
        <authorList>
            <person name="Sun Q."/>
            <person name="Mori K."/>
        </authorList>
    </citation>
    <scope>NUCLEOTIDE SEQUENCE</scope>
    <source>
        <strain evidence="3">NBRC 107715</strain>
    </source>
</reference>
<organism evidence="2 4">
    <name type="scientific">Methylobacterium oxalidis</name>
    <dbReference type="NCBI Taxonomy" id="944322"/>
    <lineage>
        <taxon>Bacteria</taxon>
        <taxon>Pseudomonadati</taxon>
        <taxon>Pseudomonadota</taxon>
        <taxon>Alphaproteobacteria</taxon>
        <taxon>Hyphomicrobiales</taxon>
        <taxon>Methylobacteriaceae</taxon>
        <taxon>Methylobacterium</taxon>
    </lineage>
</organism>
<evidence type="ECO:0000313" key="2">
    <source>
        <dbReference type="EMBL" id="GEP04043.1"/>
    </source>
</evidence>
<sequence length="93" mass="10027">MPTGSRPKIDVVSRRESERLPVALTAFAVGGDGTKFSCSICDVSDTGAMLEFGETGVVMLPPKFEIALANSEARFSAKMVWREGRRAGVLFCL</sequence>
<protein>
    <recommendedName>
        <fullName evidence="1">PilZ domain-containing protein</fullName>
    </recommendedName>
</protein>
<accession>A0A512J2A7</accession>
<name>A0A512J2A7_9HYPH</name>
<dbReference type="Proteomes" id="UP000321960">
    <property type="component" value="Unassembled WGS sequence"/>
</dbReference>
<keyword evidence="5" id="KW-1185">Reference proteome</keyword>
<evidence type="ECO:0000313" key="4">
    <source>
        <dbReference type="Proteomes" id="UP000321960"/>
    </source>
</evidence>
<dbReference type="SUPFAM" id="SSF141371">
    <property type="entry name" value="PilZ domain-like"/>
    <property type="match status" value="1"/>
</dbReference>
<evidence type="ECO:0000259" key="1">
    <source>
        <dbReference type="Pfam" id="PF07238"/>
    </source>
</evidence>